<comment type="similarity">
    <text evidence="1">Belongs to the PA28 family.</text>
</comment>
<dbReference type="AlphaFoldDB" id="A0A8K0XNR8"/>
<dbReference type="InterPro" id="IPR036997">
    <property type="entry name" value="PA28_C_sf"/>
</dbReference>
<dbReference type="InterPro" id="IPR009077">
    <property type="entry name" value="Proteasome_activ_PA28"/>
</dbReference>
<evidence type="ECO:0000256" key="2">
    <source>
        <dbReference type="ARBA" id="ARBA00022942"/>
    </source>
</evidence>
<keyword evidence="5" id="KW-1185">Reference proteome</keyword>
<comment type="caution">
    <text evidence="4">The sequence shown here is derived from an EMBL/GenBank/DDBJ whole genome shotgun (WGS) entry which is preliminary data.</text>
</comment>
<reference evidence="4" key="1">
    <citation type="journal article" date="2021" name="New Phytol.">
        <title>Evolutionary innovations through gain and loss of genes in the ectomycorrhizal Boletales.</title>
        <authorList>
            <person name="Wu G."/>
            <person name="Miyauchi S."/>
            <person name="Morin E."/>
            <person name="Kuo A."/>
            <person name="Drula E."/>
            <person name="Varga T."/>
            <person name="Kohler A."/>
            <person name="Feng B."/>
            <person name="Cao Y."/>
            <person name="Lipzen A."/>
            <person name="Daum C."/>
            <person name="Hundley H."/>
            <person name="Pangilinan J."/>
            <person name="Johnson J."/>
            <person name="Barry K."/>
            <person name="LaButti K."/>
            <person name="Ng V."/>
            <person name="Ahrendt S."/>
            <person name="Min B."/>
            <person name="Choi I.G."/>
            <person name="Park H."/>
            <person name="Plett J.M."/>
            <person name="Magnuson J."/>
            <person name="Spatafora J.W."/>
            <person name="Nagy L.G."/>
            <person name="Henrissat B."/>
            <person name="Grigoriev I.V."/>
            <person name="Yang Z.L."/>
            <person name="Xu J."/>
            <person name="Martin F.M."/>
        </authorList>
    </citation>
    <scope>NUCLEOTIDE SEQUENCE</scope>
    <source>
        <strain evidence="4">KKN 215</strain>
    </source>
</reference>
<feature type="domain" description="Proteasome activator PA28 C-terminal" evidence="3">
    <location>
        <begin position="102"/>
        <end position="242"/>
    </location>
</feature>
<organism evidence="4 5">
    <name type="scientific">Cristinia sonorae</name>
    <dbReference type="NCBI Taxonomy" id="1940300"/>
    <lineage>
        <taxon>Eukaryota</taxon>
        <taxon>Fungi</taxon>
        <taxon>Dikarya</taxon>
        <taxon>Basidiomycota</taxon>
        <taxon>Agaricomycotina</taxon>
        <taxon>Agaricomycetes</taxon>
        <taxon>Agaricomycetidae</taxon>
        <taxon>Agaricales</taxon>
        <taxon>Pleurotineae</taxon>
        <taxon>Stephanosporaceae</taxon>
        <taxon>Cristinia</taxon>
    </lineage>
</organism>
<evidence type="ECO:0000313" key="4">
    <source>
        <dbReference type="EMBL" id="KAH8099332.1"/>
    </source>
</evidence>
<dbReference type="SUPFAM" id="SSF47216">
    <property type="entry name" value="Proteasome activator"/>
    <property type="match status" value="1"/>
</dbReference>
<dbReference type="GO" id="GO:2000045">
    <property type="term" value="P:regulation of G1/S transition of mitotic cell cycle"/>
    <property type="evidence" value="ECO:0007669"/>
    <property type="project" value="TreeGrafter"/>
</dbReference>
<sequence length="246" mass="28498">MTTKMDQTTTDQLEVLRNSTRVAAEEVIFRRFPEKRPSELNLLVDSTSQPASLFHRSLVPSFTDATVHPPSEEQELKKRKLDSIQVNGLTESHGPLYTGRVLHNSHLKNVHEVIKRECEELQELCDKVIRWITFNMPKKEDGDNFGVEIQEEALNELQRSQEAAYGIRDTARTHSLERAKICAKLLKYPNLEDYTLALQEHDEKQLYISRRYLIDLIHMYTVITDTIHKNIDKIRSPKGNNSIGLY</sequence>
<dbReference type="OrthoDB" id="6591885at2759"/>
<dbReference type="GO" id="GO:0008537">
    <property type="term" value="C:proteasome activator complex"/>
    <property type="evidence" value="ECO:0007669"/>
    <property type="project" value="InterPro"/>
</dbReference>
<evidence type="ECO:0000256" key="1">
    <source>
        <dbReference type="ARBA" id="ARBA00005883"/>
    </source>
</evidence>
<dbReference type="GO" id="GO:0005737">
    <property type="term" value="C:cytoplasm"/>
    <property type="evidence" value="ECO:0007669"/>
    <property type="project" value="TreeGrafter"/>
</dbReference>
<protein>
    <submittedName>
        <fullName evidence="4">Proteasome activator pa28 REG alpha/beta subunit</fullName>
    </submittedName>
</protein>
<dbReference type="Proteomes" id="UP000813824">
    <property type="component" value="Unassembled WGS sequence"/>
</dbReference>
<dbReference type="PANTHER" id="PTHR10660">
    <property type="entry name" value="PROTEASOME REGULATOR PA28"/>
    <property type="match status" value="1"/>
</dbReference>
<keyword evidence="2 4" id="KW-0647">Proteasome</keyword>
<evidence type="ECO:0000313" key="5">
    <source>
        <dbReference type="Proteomes" id="UP000813824"/>
    </source>
</evidence>
<proteinExistence type="inferred from homology"/>
<name>A0A8K0XNR8_9AGAR</name>
<gene>
    <name evidence="4" type="ORF">BXZ70DRAFT_1009146</name>
</gene>
<dbReference type="Gene3D" id="1.20.120.180">
    <property type="entry name" value="Proteasome activator pa28, C-terminal domain"/>
    <property type="match status" value="1"/>
</dbReference>
<dbReference type="GO" id="GO:0061136">
    <property type="term" value="P:regulation of proteasomal protein catabolic process"/>
    <property type="evidence" value="ECO:0007669"/>
    <property type="project" value="TreeGrafter"/>
</dbReference>
<dbReference type="FunFam" id="1.20.120.180:FF:000002">
    <property type="entry name" value="Proteasome activator complex subunit 1"/>
    <property type="match status" value="1"/>
</dbReference>
<dbReference type="PANTHER" id="PTHR10660:SF2">
    <property type="entry name" value="LD45860P"/>
    <property type="match status" value="1"/>
</dbReference>
<dbReference type="InterPro" id="IPR003186">
    <property type="entry name" value="PA28_C"/>
</dbReference>
<dbReference type="Pfam" id="PF02252">
    <property type="entry name" value="PA28_C"/>
    <property type="match status" value="1"/>
</dbReference>
<dbReference type="InterPro" id="IPR036252">
    <property type="entry name" value="Proteasome_activ_sf"/>
</dbReference>
<evidence type="ECO:0000259" key="3">
    <source>
        <dbReference type="Pfam" id="PF02252"/>
    </source>
</evidence>
<dbReference type="GO" id="GO:0005654">
    <property type="term" value="C:nucleoplasm"/>
    <property type="evidence" value="ECO:0007669"/>
    <property type="project" value="TreeGrafter"/>
</dbReference>
<dbReference type="EMBL" id="JAEVFJ010000020">
    <property type="protein sequence ID" value="KAH8099332.1"/>
    <property type="molecule type" value="Genomic_DNA"/>
</dbReference>
<dbReference type="GO" id="GO:0061133">
    <property type="term" value="F:endopeptidase activator activity"/>
    <property type="evidence" value="ECO:0007669"/>
    <property type="project" value="TreeGrafter"/>
</dbReference>
<accession>A0A8K0XNR8</accession>